<dbReference type="EMBL" id="FOMS01000030">
    <property type="protein sequence ID" value="SFE95106.1"/>
    <property type="molecule type" value="Genomic_DNA"/>
</dbReference>
<evidence type="ECO:0000313" key="1">
    <source>
        <dbReference type="EMBL" id="SFE95106.1"/>
    </source>
</evidence>
<dbReference type="Pfam" id="PF12599">
    <property type="entry name" value="DUF3768"/>
    <property type="match status" value="1"/>
</dbReference>
<evidence type="ECO:0000313" key="2">
    <source>
        <dbReference type="Proteomes" id="UP000325289"/>
    </source>
</evidence>
<keyword evidence="2" id="KW-1185">Reference proteome</keyword>
<protein>
    <recommendedName>
        <fullName evidence="3">DUF3768 domain-containing protein</fullName>
    </recommendedName>
</protein>
<evidence type="ECO:0008006" key="3">
    <source>
        <dbReference type="Google" id="ProtNLM"/>
    </source>
</evidence>
<accession>A0A1I2ERK6</accession>
<sequence length="148" mass="16227">MAQYKCIICGAVETLDHTVPDSCSACGSPVLDLTRAQAIAAKNDAFRRSLFTGQTQGVPTGHVFMTRGIAAESAAFRCYALRAVALQTTFTEDDDPHAEHDFGAVTIEGQTVWWKIDLYDQSLTYGTDDPLDDIKTSRVLTLLFPSEY</sequence>
<dbReference type="Proteomes" id="UP000325289">
    <property type="component" value="Unassembled WGS sequence"/>
</dbReference>
<dbReference type="InterPro" id="IPR022243">
    <property type="entry name" value="DUF3768"/>
</dbReference>
<organism evidence="1 2">
    <name type="scientific">Roseivivax sediminis</name>
    <dbReference type="NCBI Taxonomy" id="936889"/>
    <lineage>
        <taxon>Bacteria</taxon>
        <taxon>Pseudomonadati</taxon>
        <taxon>Pseudomonadota</taxon>
        <taxon>Alphaproteobacteria</taxon>
        <taxon>Rhodobacterales</taxon>
        <taxon>Roseobacteraceae</taxon>
        <taxon>Roseivivax</taxon>
    </lineage>
</organism>
<reference evidence="1 2" key="1">
    <citation type="submission" date="2016-10" db="EMBL/GenBank/DDBJ databases">
        <authorList>
            <person name="Varghese N."/>
            <person name="Submissions S."/>
        </authorList>
    </citation>
    <scope>NUCLEOTIDE SEQUENCE [LARGE SCALE GENOMIC DNA]</scope>
    <source>
        <strain evidence="2">YIM D21,KCTC 23444,ACCC 10710</strain>
    </source>
</reference>
<gene>
    <name evidence="1" type="ORF">SAMN04515678_1305</name>
</gene>
<dbReference type="OrthoDB" id="1495368at2"/>
<proteinExistence type="predicted"/>
<dbReference type="AlphaFoldDB" id="A0A1I2ERK6"/>
<dbReference type="RefSeq" id="WP_149759064.1">
    <property type="nucleotide sequence ID" value="NZ_FOMS01000030.1"/>
</dbReference>
<name>A0A1I2ERK6_9RHOB</name>